<evidence type="ECO:0000256" key="1">
    <source>
        <dbReference type="SAM" id="Phobius"/>
    </source>
</evidence>
<reference evidence="2 3" key="1">
    <citation type="submission" date="2024-06" db="EMBL/GenBank/DDBJ databases">
        <title>Genomic Encyclopedia of Type Strains, Phase IV (KMG-IV): sequencing the most valuable type-strain genomes for metagenomic binning, comparative biology and taxonomic classification.</title>
        <authorList>
            <person name="Goeker M."/>
        </authorList>
    </citation>
    <scope>NUCLEOTIDE SEQUENCE [LARGE SCALE GENOMIC DNA]</scope>
    <source>
        <strain evidence="2 3">DSM 29288</strain>
    </source>
</reference>
<dbReference type="Proteomes" id="UP001549077">
    <property type="component" value="Unassembled WGS sequence"/>
</dbReference>
<proteinExistence type="predicted"/>
<feature type="transmembrane region" description="Helical" evidence="1">
    <location>
        <begin position="57"/>
        <end position="78"/>
    </location>
</feature>
<keyword evidence="3" id="KW-1185">Reference proteome</keyword>
<keyword evidence="1" id="KW-0812">Transmembrane</keyword>
<name>A0ABV2MEN8_9HYPH</name>
<protein>
    <submittedName>
        <fullName evidence="2">Uncharacterized protein</fullName>
    </submittedName>
</protein>
<sequence>MLDGTLRFVHFCGGQPICFVGLARAAGAHLLFASAEIFPELFGRALAAQFRLCLDRLFAALLAGFGLVVHVTGLAEFAPIQKSPASQSTRSWNLLLALAVKLWQ</sequence>
<accession>A0ABV2MEN8</accession>
<gene>
    <name evidence="2" type="ORF">ABID08_001135</name>
</gene>
<keyword evidence="1" id="KW-1133">Transmembrane helix</keyword>
<evidence type="ECO:0000313" key="2">
    <source>
        <dbReference type="EMBL" id="MET3753792.1"/>
    </source>
</evidence>
<keyword evidence="1" id="KW-0472">Membrane</keyword>
<dbReference type="EMBL" id="JBEPMY010000002">
    <property type="protein sequence ID" value="MET3753792.1"/>
    <property type="molecule type" value="Genomic_DNA"/>
</dbReference>
<organism evidence="2 3">
    <name type="scientific">Rhizobium binae</name>
    <dbReference type="NCBI Taxonomy" id="1138190"/>
    <lineage>
        <taxon>Bacteria</taxon>
        <taxon>Pseudomonadati</taxon>
        <taxon>Pseudomonadota</taxon>
        <taxon>Alphaproteobacteria</taxon>
        <taxon>Hyphomicrobiales</taxon>
        <taxon>Rhizobiaceae</taxon>
        <taxon>Rhizobium/Agrobacterium group</taxon>
        <taxon>Rhizobium</taxon>
    </lineage>
</organism>
<comment type="caution">
    <text evidence="2">The sequence shown here is derived from an EMBL/GenBank/DDBJ whole genome shotgun (WGS) entry which is preliminary data.</text>
</comment>
<evidence type="ECO:0000313" key="3">
    <source>
        <dbReference type="Proteomes" id="UP001549077"/>
    </source>
</evidence>